<dbReference type="InterPro" id="IPR014284">
    <property type="entry name" value="RNA_pol_sigma-70_dom"/>
</dbReference>
<dbReference type="InterPro" id="IPR032710">
    <property type="entry name" value="NTF2-like_dom_sf"/>
</dbReference>
<dbReference type="InterPro" id="IPR007627">
    <property type="entry name" value="RNA_pol_sigma70_r2"/>
</dbReference>
<gene>
    <name evidence="4" type="ORF">H7C18_30730</name>
</gene>
<dbReference type="SUPFAM" id="SSF54427">
    <property type="entry name" value="NTF2-like"/>
    <property type="match status" value="1"/>
</dbReference>
<feature type="domain" description="RNA polymerase sigma-70 region 2" evidence="2">
    <location>
        <begin position="11"/>
        <end position="74"/>
    </location>
</feature>
<dbReference type="PANTHER" id="PTHR30173:SF43">
    <property type="entry name" value="ECF RNA POLYMERASE SIGMA FACTOR SIGI-RELATED"/>
    <property type="match status" value="1"/>
</dbReference>
<dbReference type="RefSeq" id="WP_185132952.1">
    <property type="nucleotide sequence ID" value="NZ_JACJVO010000046.1"/>
</dbReference>
<dbReference type="InterPro" id="IPR013324">
    <property type="entry name" value="RNA_pol_sigma_r3/r4-like"/>
</dbReference>
<evidence type="ECO:0000313" key="4">
    <source>
        <dbReference type="EMBL" id="MBB6735298.1"/>
    </source>
</evidence>
<accession>A0A7X0SSF6</accession>
<dbReference type="AlphaFoldDB" id="A0A7X0SSF6"/>
<dbReference type="Pfam" id="PF04542">
    <property type="entry name" value="Sigma70_r2"/>
    <property type="match status" value="1"/>
</dbReference>
<proteinExistence type="predicted"/>
<dbReference type="InterPro" id="IPR036388">
    <property type="entry name" value="WH-like_DNA-bd_sf"/>
</dbReference>
<sequence length="288" mass="31158">MNEQERLAERFEAHRPHLQAVAYRMLGSFGEAEDAVQDAWFRLCRADAGGIGNLGGWLTTVVSRICLDLLRSRKARREEPLDALPPEAFEGGGEDRGDPEREALLADSVGLALLVVLGSLNPAERVTFVLHDIFSLTFAEIAPIVGKSEAAVRQLASRARRRVRGTERPRADQASDRHAIEAFLAAARAGDLDALVAALDPDVVLRDDRGAGKPGIVRGAETLAAQVAGRIQAAQTALVNGAVGVVAAPRGRLLYVLQYTIRNGRIAEVDLISDPERIRRLDLKVLAE</sequence>
<evidence type="ECO:0000313" key="5">
    <source>
        <dbReference type="Proteomes" id="UP000564644"/>
    </source>
</evidence>
<dbReference type="GO" id="GO:0006352">
    <property type="term" value="P:DNA-templated transcription initiation"/>
    <property type="evidence" value="ECO:0007669"/>
    <property type="project" value="InterPro"/>
</dbReference>
<dbReference type="Gene3D" id="1.10.10.10">
    <property type="entry name" value="Winged helix-like DNA-binding domain superfamily/Winged helix DNA-binding domain"/>
    <property type="match status" value="1"/>
</dbReference>
<dbReference type="Proteomes" id="UP000564644">
    <property type="component" value="Unassembled WGS sequence"/>
</dbReference>
<dbReference type="SUPFAM" id="SSF88659">
    <property type="entry name" value="Sigma3 and sigma4 domains of RNA polymerase sigma factors"/>
    <property type="match status" value="1"/>
</dbReference>
<keyword evidence="5" id="KW-1185">Reference proteome</keyword>
<evidence type="ECO:0000256" key="1">
    <source>
        <dbReference type="ARBA" id="ARBA00011344"/>
    </source>
</evidence>
<evidence type="ECO:0000259" key="3">
    <source>
        <dbReference type="Pfam" id="PF08281"/>
    </source>
</evidence>
<dbReference type="Pfam" id="PF08281">
    <property type="entry name" value="Sigma70_r4_2"/>
    <property type="match status" value="1"/>
</dbReference>
<protein>
    <submittedName>
        <fullName evidence="4">Sigma-70 family RNA polymerase sigma factor</fullName>
    </submittedName>
</protein>
<dbReference type="InterPro" id="IPR052704">
    <property type="entry name" value="ECF_Sigma-70_Domain"/>
</dbReference>
<feature type="domain" description="RNA polymerase sigma factor 70 region 4 type 2" evidence="3">
    <location>
        <begin position="112"/>
        <end position="162"/>
    </location>
</feature>
<dbReference type="GO" id="GO:0003677">
    <property type="term" value="F:DNA binding"/>
    <property type="evidence" value="ECO:0007669"/>
    <property type="project" value="InterPro"/>
</dbReference>
<comment type="caution">
    <text evidence="4">The sequence shown here is derived from an EMBL/GenBank/DDBJ whole genome shotgun (WGS) entry which is preliminary data.</text>
</comment>
<dbReference type="EMBL" id="JACJVO010000046">
    <property type="protein sequence ID" value="MBB6735298.1"/>
    <property type="molecule type" value="Genomic_DNA"/>
</dbReference>
<reference evidence="4 5" key="1">
    <citation type="submission" date="2020-08" db="EMBL/GenBank/DDBJ databases">
        <title>Cohnella phylogeny.</title>
        <authorList>
            <person name="Dunlap C."/>
        </authorList>
    </citation>
    <scope>NUCLEOTIDE SEQUENCE [LARGE SCALE GENOMIC DNA]</scope>
    <source>
        <strain evidence="4 5">CBP 2801</strain>
    </source>
</reference>
<evidence type="ECO:0000259" key="2">
    <source>
        <dbReference type="Pfam" id="PF04542"/>
    </source>
</evidence>
<dbReference type="Gene3D" id="3.10.450.50">
    <property type="match status" value="1"/>
</dbReference>
<dbReference type="Gene3D" id="1.10.1740.10">
    <property type="match status" value="1"/>
</dbReference>
<dbReference type="PANTHER" id="PTHR30173">
    <property type="entry name" value="SIGMA 19 FACTOR"/>
    <property type="match status" value="1"/>
</dbReference>
<dbReference type="InterPro" id="IPR013249">
    <property type="entry name" value="RNA_pol_sigma70_r4_t2"/>
</dbReference>
<dbReference type="SUPFAM" id="SSF88946">
    <property type="entry name" value="Sigma2 domain of RNA polymerase sigma factors"/>
    <property type="match status" value="1"/>
</dbReference>
<organism evidence="4 5">
    <name type="scientific">Cohnella zeiphila</name>
    <dbReference type="NCBI Taxonomy" id="2761120"/>
    <lineage>
        <taxon>Bacteria</taxon>
        <taxon>Bacillati</taxon>
        <taxon>Bacillota</taxon>
        <taxon>Bacilli</taxon>
        <taxon>Bacillales</taxon>
        <taxon>Paenibacillaceae</taxon>
        <taxon>Cohnella</taxon>
    </lineage>
</organism>
<dbReference type="GO" id="GO:0016987">
    <property type="term" value="F:sigma factor activity"/>
    <property type="evidence" value="ECO:0007669"/>
    <property type="project" value="InterPro"/>
</dbReference>
<dbReference type="InterPro" id="IPR013325">
    <property type="entry name" value="RNA_pol_sigma_r2"/>
</dbReference>
<comment type="subunit">
    <text evidence="1">Interacts transiently with the RNA polymerase catalytic core formed by RpoA, RpoB, RpoC and RpoZ (2 alpha, 1 beta, 1 beta' and 1 omega subunit) to form the RNA polymerase holoenzyme that can initiate transcription.</text>
</comment>
<name>A0A7X0SSF6_9BACL</name>
<dbReference type="NCBIfam" id="TIGR02937">
    <property type="entry name" value="sigma70-ECF"/>
    <property type="match status" value="1"/>
</dbReference>